<evidence type="ECO:0000313" key="4">
    <source>
        <dbReference type="EMBL" id="ETO21717.1"/>
    </source>
</evidence>
<evidence type="ECO:0000313" key="5">
    <source>
        <dbReference type="Proteomes" id="UP000023152"/>
    </source>
</evidence>
<keyword evidence="2" id="KW-1133">Transmembrane helix</keyword>
<sequence length="301" mass="33758">MPGGRFLARIRIPKQFAQHRQFVTIQIEALVTTANNVIELIMKRLDEPYKSTADPESFILKVAGFEEYIYGTTKVIEYEAVRRAVRNEDDVEFVLIQRTDRREVIEKEHLKQIKYGETFANAYDVVLRDPNFVSEDELLQRIENLSLLTNGGNMTNTTIVNINTNTNMTTTTTTTTTTISASSSSSSLPRVRGRHDRRSSDRKVQEQTSSISSSNSNLAQGQMRSNSKTKGTGGDAITANGTDEQSSFNNGNEKGLLISNNNSNNNNNKIIIIIIIIIVLIVKMTMTTTRTMDTCSMKWTT</sequence>
<evidence type="ECO:0000259" key="3">
    <source>
        <dbReference type="PROSITE" id="PS51546"/>
    </source>
</evidence>
<accession>X6N8T7</accession>
<keyword evidence="2" id="KW-0472">Membrane</keyword>
<dbReference type="AlphaFoldDB" id="X6N8T7"/>
<dbReference type="PROSITE" id="PS51546">
    <property type="entry name" value="PI3K_RBD"/>
    <property type="match status" value="1"/>
</dbReference>
<dbReference type="Pfam" id="PF00794">
    <property type="entry name" value="PI3K_rbd"/>
    <property type="match status" value="1"/>
</dbReference>
<evidence type="ECO:0000256" key="1">
    <source>
        <dbReference type="SAM" id="MobiDB-lite"/>
    </source>
</evidence>
<dbReference type="EMBL" id="ASPP01011367">
    <property type="protein sequence ID" value="ETO21717.1"/>
    <property type="molecule type" value="Genomic_DNA"/>
</dbReference>
<feature type="compositionally biased region" description="Polar residues" evidence="1">
    <location>
        <begin position="239"/>
        <end position="248"/>
    </location>
</feature>
<dbReference type="Proteomes" id="UP000023152">
    <property type="component" value="Unassembled WGS sequence"/>
</dbReference>
<keyword evidence="2" id="KW-0812">Transmembrane</keyword>
<organism evidence="4 5">
    <name type="scientific">Reticulomyxa filosa</name>
    <dbReference type="NCBI Taxonomy" id="46433"/>
    <lineage>
        <taxon>Eukaryota</taxon>
        <taxon>Sar</taxon>
        <taxon>Rhizaria</taxon>
        <taxon>Retaria</taxon>
        <taxon>Foraminifera</taxon>
        <taxon>Monothalamids</taxon>
        <taxon>Reticulomyxidae</taxon>
        <taxon>Reticulomyxa</taxon>
    </lineage>
</organism>
<evidence type="ECO:0000256" key="2">
    <source>
        <dbReference type="SAM" id="Phobius"/>
    </source>
</evidence>
<keyword evidence="5" id="KW-1185">Reference proteome</keyword>
<reference evidence="4 5" key="1">
    <citation type="journal article" date="2013" name="Curr. Biol.">
        <title>The Genome of the Foraminiferan Reticulomyxa filosa.</title>
        <authorList>
            <person name="Glockner G."/>
            <person name="Hulsmann N."/>
            <person name="Schleicher M."/>
            <person name="Noegel A.A."/>
            <person name="Eichinger L."/>
            <person name="Gallinger C."/>
            <person name="Pawlowski J."/>
            <person name="Sierra R."/>
            <person name="Euteneuer U."/>
            <person name="Pillet L."/>
            <person name="Moustafa A."/>
            <person name="Platzer M."/>
            <person name="Groth M."/>
            <person name="Szafranski K."/>
            <person name="Schliwa M."/>
        </authorList>
    </citation>
    <scope>NUCLEOTIDE SEQUENCE [LARGE SCALE GENOMIC DNA]</scope>
</reference>
<gene>
    <name evidence="4" type="ORF">RFI_15484</name>
</gene>
<proteinExistence type="predicted"/>
<dbReference type="Gene3D" id="3.10.20.90">
    <property type="entry name" value="Phosphatidylinositol 3-kinase Catalytic Subunit, Chain A, domain 1"/>
    <property type="match status" value="1"/>
</dbReference>
<comment type="caution">
    <text evidence="4">The sequence shown here is derived from an EMBL/GenBank/DDBJ whole genome shotgun (WGS) entry which is preliminary data.</text>
</comment>
<dbReference type="InterPro" id="IPR000341">
    <property type="entry name" value="PI3K_Ras-bd_dom"/>
</dbReference>
<feature type="transmembrane region" description="Helical" evidence="2">
    <location>
        <begin position="270"/>
        <end position="289"/>
    </location>
</feature>
<name>X6N8T7_RETFI</name>
<feature type="region of interest" description="Disordered" evidence="1">
    <location>
        <begin position="168"/>
        <end position="248"/>
    </location>
</feature>
<dbReference type="InterPro" id="IPR029071">
    <property type="entry name" value="Ubiquitin-like_domsf"/>
</dbReference>
<feature type="compositionally biased region" description="Polar residues" evidence="1">
    <location>
        <begin position="218"/>
        <end position="230"/>
    </location>
</feature>
<feature type="domain" description="PI3K-RBD" evidence="3">
    <location>
        <begin position="3"/>
        <end position="97"/>
    </location>
</feature>
<dbReference type="SUPFAM" id="SSF54236">
    <property type="entry name" value="Ubiquitin-like"/>
    <property type="match status" value="1"/>
</dbReference>
<feature type="compositionally biased region" description="Low complexity" evidence="1">
    <location>
        <begin position="168"/>
        <end position="187"/>
    </location>
</feature>
<protein>
    <submittedName>
        <fullName evidence="4">NF-X1-type zinc finger-containing protein</fullName>
    </submittedName>
</protein>